<proteinExistence type="predicted"/>
<sequence length="77" mass="8650">MPELLSVRLWLCGEIRGAIFGSVLNHTNPGGKSHKIIYKNPDSIPSATNVTLTLRKHNSRFCRVETILNLLNCFITE</sequence>
<dbReference type="Proteomes" id="UP000494216">
    <property type="component" value="Unassembled WGS sequence"/>
</dbReference>
<dbReference type="AlphaFoldDB" id="A0A8S0YA16"/>
<keyword evidence="2" id="KW-1185">Reference proteome</keyword>
<evidence type="ECO:0000313" key="2">
    <source>
        <dbReference type="Proteomes" id="UP000494216"/>
    </source>
</evidence>
<name>A0A8S0YA16_9GAMM</name>
<protein>
    <submittedName>
        <fullName evidence="1">Uncharacterized protein</fullName>
    </submittedName>
</protein>
<dbReference type="EMBL" id="CADCXN010000059">
    <property type="protein sequence ID" value="CAA9890961.1"/>
    <property type="molecule type" value="Genomic_DNA"/>
</dbReference>
<evidence type="ECO:0000313" key="1">
    <source>
        <dbReference type="EMBL" id="CAA9890961.1"/>
    </source>
</evidence>
<organism evidence="1 2">
    <name type="scientific">Candidatus Methylobacter favarea</name>
    <dbReference type="NCBI Taxonomy" id="2707345"/>
    <lineage>
        <taxon>Bacteria</taxon>
        <taxon>Pseudomonadati</taxon>
        <taxon>Pseudomonadota</taxon>
        <taxon>Gammaproteobacteria</taxon>
        <taxon>Methylococcales</taxon>
        <taxon>Methylococcaceae</taxon>
        <taxon>Methylobacter</taxon>
    </lineage>
</organism>
<gene>
    <name evidence="1" type="ORF">METHB2_300039</name>
</gene>
<reference evidence="1 2" key="1">
    <citation type="submission" date="2020-02" db="EMBL/GenBank/DDBJ databases">
        <authorList>
            <person name="Hogendoorn C."/>
        </authorList>
    </citation>
    <scope>NUCLEOTIDE SEQUENCE [LARGE SCALE GENOMIC DNA]</scope>
    <source>
        <strain evidence="1">METHB21</strain>
    </source>
</reference>
<comment type="caution">
    <text evidence="1">The sequence shown here is derived from an EMBL/GenBank/DDBJ whole genome shotgun (WGS) entry which is preliminary data.</text>
</comment>
<accession>A0A8S0YA16</accession>